<dbReference type="AlphaFoldDB" id="Q028X7"/>
<dbReference type="NCBIfam" id="TIGR02081">
    <property type="entry name" value="metW"/>
    <property type="match status" value="1"/>
</dbReference>
<dbReference type="InterPro" id="IPR010743">
    <property type="entry name" value="Methionine_synth_MetW"/>
</dbReference>
<evidence type="ECO:0000313" key="1">
    <source>
        <dbReference type="EMBL" id="ABJ82425.1"/>
    </source>
</evidence>
<dbReference type="InterPro" id="IPR029063">
    <property type="entry name" value="SAM-dependent_MTases_sf"/>
</dbReference>
<reference evidence="1" key="1">
    <citation type="submission" date="2006-10" db="EMBL/GenBank/DDBJ databases">
        <title>Complete sequence of Solibacter usitatus Ellin6076.</title>
        <authorList>
            <consortium name="US DOE Joint Genome Institute"/>
            <person name="Copeland A."/>
            <person name="Lucas S."/>
            <person name="Lapidus A."/>
            <person name="Barry K."/>
            <person name="Detter J.C."/>
            <person name="Glavina del Rio T."/>
            <person name="Hammon N."/>
            <person name="Israni S."/>
            <person name="Dalin E."/>
            <person name="Tice H."/>
            <person name="Pitluck S."/>
            <person name="Thompson L.S."/>
            <person name="Brettin T."/>
            <person name="Bruce D."/>
            <person name="Han C."/>
            <person name="Tapia R."/>
            <person name="Gilna P."/>
            <person name="Schmutz J."/>
            <person name="Larimer F."/>
            <person name="Land M."/>
            <person name="Hauser L."/>
            <person name="Kyrpides N."/>
            <person name="Mikhailova N."/>
            <person name="Janssen P.H."/>
            <person name="Kuske C.R."/>
            <person name="Richardson P."/>
        </authorList>
    </citation>
    <scope>NUCLEOTIDE SEQUENCE</scope>
    <source>
        <strain evidence="1">Ellin6076</strain>
    </source>
</reference>
<accession>Q028X7</accession>
<dbReference type="EMBL" id="CP000473">
    <property type="protein sequence ID" value="ABJ82425.1"/>
    <property type="molecule type" value="Genomic_DNA"/>
</dbReference>
<dbReference type="Gene3D" id="3.40.50.150">
    <property type="entry name" value="Vaccinia Virus protein VP39"/>
    <property type="match status" value="1"/>
</dbReference>
<dbReference type="CDD" id="cd02440">
    <property type="entry name" value="AdoMet_MTases"/>
    <property type="match status" value="1"/>
</dbReference>
<dbReference type="HOGENOM" id="CLU_091323_0_0_0"/>
<dbReference type="SUPFAM" id="SSF53335">
    <property type="entry name" value="S-adenosyl-L-methionine-dependent methyltransferases"/>
    <property type="match status" value="1"/>
</dbReference>
<name>Q028X7_SOLUE</name>
<dbReference type="KEGG" id="sus:Acid_1432"/>
<dbReference type="InParanoid" id="Q028X7"/>
<protein>
    <submittedName>
        <fullName evidence="1">Methionine biosynthesis protein MetW</fullName>
    </submittedName>
</protein>
<proteinExistence type="predicted"/>
<dbReference type="STRING" id="234267.Acid_1432"/>
<sequence>MGRSDYAIIGEIVEPNTKVLDLGCGEGELLEWLAANKGVEARGVELAGAKVRKAIARGVSVFQCDMDQGLADYPDLAFDYVILSQTLQETQQPRKVLREMLRVGRRAIVAFPNFGHWKVRMSMMFSGRAPRTDLFPYEWYESPNIHILTVQDFEALAALEGLTIERRYFLAGHRKVGMLPNLLAEVAVFLVRRG</sequence>
<organism evidence="1">
    <name type="scientific">Solibacter usitatus (strain Ellin6076)</name>
    <dbReference type="NCBI Taxonomy" id="234267"/>
    <lineage>
        <taxon>Bacteria</taxon>
        <taxon>Pseudomonadati</taxon>
        <taxon>Acidobacteriota</taxon>
        <taxon>Terriglobia</taxon>
        <taxon>Bryobacterales</taxon>
        <taxon>Solibacteraceae</taxon>
        <taxon>Candidatus Solibacter</taxon>
    </lineage>
</organism>
<dbReference type="eggNOG" id="COG2226">
    <property type="taxonomic scope" value="Bacteria"/>
</dbReference>
<dbReference type="Pfam" id="PF07021">
    <property type="entry name" value="MetW"/>
    <property type="match status" value="1"/>
</dbReference>
<gene>
    <name evidence="1" type="ordered locus">Acid_1432</name>
</gene>